<dbReference type="EMBL" id="CP000583">
    <property type="protein sequence ID" value="ABO95135.1"/>
    <property type="molecule type" value="Genomic_DNA"/>
</dbReference>
<dbReference type="InterPro" id="IPR013536">
    <property type="entry name" value="WLM_dom"/>
</dbReference>
<evidence type="ECO:0000259" key="1">
    <source>
        <dbReference type="PROSITE" id="PS51397"/>
    </source>
</evidence>
<dbReference type="PANTHER" id="PTHR46622:SF1">
    <property type="entry name" value="DNA-DEPENDENT METALLOPROTEASE WSS1"/>
    <property type="match status" value="1"/>
</dbReference>
<dbReference type="GO" id="GO:0005634">
    <property type="term" value="C:nucleus"/>
    <property type="evidence" value="ECO:0007669"/>
    <property type="project" value="TreeGrafter"/>
</dbReference>
<dbReference type="Gramene" id="ABO95135">
    <property type="protein sequence ID" value="ABO95135"/>
    <property type="gene ID" value="OSTLU_14443"/>
</dbReference>
<keyword evidence="3" id="KW-1185">Reference proteome</keyword>
<dbReference type="Proteomes" id="UP000001568">
    <property type="component" value="Chromosome 3"/>
</dbReference>
<protein>
    <recommendedName>
        <fullName evidence="1">WLM domain-containing protein</fullName>
    </recommendedName>
</protein>
<evidence type="ECO:0000313" key="3">
    <source>
        <dbReference type="Proteomes" id="UP000001568"/>
    </source>
</evidence>
<dbReference type="STRING" id="436017.A4RTT7"/>
<dbReference type="Pfam" id="PF08325">
    <property type="entry name" value="WLM"/>
    <property type="match status" value="1"/>
</dbReference>
<sequence>MKRRGWRVGELTELPPAPPGEIALWGDNLDRGRRVRVLVRQRRGRGEAAYRWIDEEQVFAVMLHELTHVEIGPHDATFYALLRTLEREAAVMMASDFVVCGRCVGGDGGARRARSPRTNARDAAARRARLAEVGLRGGGRRLGGTARDESRLLAAPGGDDAVVVLDAEADDDAPIVLD</sequence>
<name>A4RTT7_OSTLU</name>
<dbReference type="eggNOG" id="KOG1558">
    <property type="taxonomic scope" value="Eukaryota"/>
</dbReference>
<dbReference type="GeneID" id="5000697"/>
<dbReference type="GO" id="GO:0008237">
    <property type="term" value="F:metallopeptidase activity"/>
    <property type="evidence" value="ECO:0007669"/>
    <property type="project" value="TreeGrafter"/>
</dbReference>
<proteinExistence type="predicted"/>
<dbReference type="PANTHER" id="PTHR46622">
    <property type="entry name" value="DNA-DEPENDENT METALLOPROTEASE WSS1"/>
    <property type="match status" value="1"/>
</dbReference>
<dbReference type="PROSITE" id="PS51397">
    <property type="entry name" value="WLM"/>
    <property type="match status" value="1"/>
</dbReference>
<dbReference type="OrthoDB" id="261960at2759"/>
<dbReference type="KEGG" id="olu:OSTLU_14443"/>
<reference evidence="2 3" key="1">
    <citation type="journal article" date="2007" name="Proc. Natl. Acad. Sci. U.S.A.">
        <title>The tiny eukaryote Ostreococcus provides genomic insights into the paradox of plankton speciation.</title>
        <authorList>
            <person name="Palenik B."/>
            <person name="Grimwood J."/>
            <person name="Aerts A."/>
            <person name="Rouze P."/>
            <person name="Salamov A."/>
            <person name="Putnam N."/>
            <person name="Dupont C."/>
            <person name="Jorgensen R."/>
            <person name="Derelle E."/>
            <person name="Rombauts S."/>
            <person name="Zhou K."/>
            <person name="Otillar R."/>
            <person name="Merchant S.S."/>
            <person name="Podell S."/>
            <person name="Gaasterland T."/>
            <person name="Napoli C."/>
            <person name="Gendler K."/>
            <person name="Manuell A."/>
            <person name="Tai V."/>
            <person name="Vallon O."/>
            <person name="Piganeau G."/>
            <person name="Jancek S."/>
            <person name="Heijde M."/>
            <person name="Jabbari K."/>
            <person name="Bowler C."/>
            <person name="Lohr M."/>
            <person name="Robbens S."/>
            <person name="Werner G."/>
            <person name="Dubchak I."/>
            <person name="Pazour G.J."/>
            <person name="Ren Q."/>
            <person name="Paulsen I."/>
            <person name="Delwiche C."/>
            <person name="Schmutz J."/>
            <person name="Rokhsar D."/>
            <person name="Van de Peer Y."/>
            <person name="Moreau H."/>
            <person name="Grigoriev I.V."/>
        </authorList>
    </citation>
    <scope>NUCLEOTIDE SEQUENCE [LARGE SCALE GENOMIC DNA]</scope>
    <source>
        <strain evidence="2 3">CCE9901</strain>
    </source>
</reference>
<organism evidence="2 3">
    <name type="scientific">Ostreococcus lucimarinus (strain CCE9901)</name>
    <dbReference type="NCBI Taxonomy" id="436017"/>
    <lineage>
        <taxon>Eukaryota</taxon>
        <taxon>Viridiplantae</taxon>
        <taxon>Chlorophyta</taxon>
        <taxon>Mamiellophyceae</taxon>
        <taxon>Mamiellales</taxon>
        <taxon>Bathycoccaceae</taxon>
        <taxon>Ostreococcus</taxon>
    </lineage>
</organism>
<dbReference type="HOGENOM" id="CLU_1513013_0_0_1"/>
<dbReference type="GO" id="GO:0006281">
    <property type="term" value="P:DNA repair"/>
    <property type="evidence" value="ECO:0007669"/>
    <property type="project" value="TreeGrafter"/>
</dbReference>
<feature type="domain" description="WLM" evidence="1">
    <location>
        <begin position="1"/>
        <end position="143"/>
    </location>
</feature>
<dbReference type="AlphaFoldDB" id="A4RTT7"/>
<dbReference type="RefSeq" id="XP_001416842.1">
    <property type="nucleotide sequence ID" value="XM_001416805.1"/>
</dbReference>
<evidence type="ECO:0000313" key="2">
    <source>
        <dbReference type="EMBL" id="ABO95135.1"/>
    </source>
</evidence>
<accession>A4RTT7</accession>
<dbReference type="InterPro" id="IPR053000">
    <property type="entry name" value="WSS1-like_metalloprotease"/>
</dbReference>
<gene>
    <name evidence="2" type="ORF">OSTLU_14443</name>
</gene>